<evidence type="ECO:0000256" key="4">
    <source>
        <dbReference type="ARBA" id="ARBA00022741"/>
    </source>
</evidence>
<dbReference type="PIRSF" id="PIRSF006293">
    <property type="entry name" value="ExsB"/>
    <property type="match status" value="1"/>
</dbReference>
<evidence type="ECO:0000256" key="9">
    <source>
        <dbReference type="ARBA" id="ARBA00047890"/>
    </source>
</evidence>
<evidence type="ECO:0000256" key="2">
    <source>
        <dbReference type="ARBA" id="ARBA00022598"/>
    </source>
</evidence>
<dbReference type="CDD" id="cd01995">
    <property type="entry name" value="QueC-like"/>
    <property type="match status" value="1"/>
</dbReference>
<comment type="caution">
    <text evidence="10">The sequence shown here is derived from an EMBL/GenBank/DDBJ whole genome shotgun (WGS) entry which is preliminary data.</text>
</comment>
<accession>X0WN39</accession>
<dbReference type="GO" id="GO:0016874">
    <property type="term" value="F:ligase activity"/>
    <property type="evidence" value="ECO:0007669"/>
    <property type="project" value="UniProtKB-KW"/>
</dbReference>
<keyword evidence="6" id="KW-0067">ATP-binding</keyword>
<dbReference type="EC" id="6.3.4.20" evidence="8"/>
<comment type="similarity">
    <text evidence="7">Belongs to the QueC family.</text>
</comment>
<feature type="non-terminal residue" evidence="10">
    <location>
        <position position="191"/>
    </location>
</feature>
<evidence type="ECO:0000256" key="3">
    <source>
        <dbReference type="ARBA" id="ARBA00022723"/>
    </source>
</evidence>
<dbReference type="InterPro" id="IPR018317">
    <property type="entry name" value="QueC"/>
</dbReference>
<evidence type="ECO:0000256" key="6">
    <source>
        <dbReference type="ARBA" id="ARBA00022840"/>
    </source>
</evidence>
<dbReference type="GO" id="GO:0046872">
    <property type="term" value="F:metal ion binding"/>
    <property type="evidence" value="ECO:0007669"/>
    <property type="project" value="UniProtKB-KW"/>
</dbReference>
<name>X0WN39_9ZZZZ</name>
<keyword evidence="5" id="KW-0862">Zinc</keyword>
<reference evidence="10" key="1">
    <citation type="journal article" date="2014" name="Front. Microbiol.">
        <title>High frequency of phylogenetically diverse reductive dehalogenase-homologous genes in deep subseafloor sedimentary metagenomes.</title>
        <authorList>
            <person name="Kawai M."/>
            <person name="Futagami T."/>
            <person name="Toyoda A."/>
            <person name="Takaki Y."/>
            <person name="Nishi S."/>
            <person name="Hori S."/>
            <person name="Arai W."/>
            <person name="Tsubouchi T."/>
            <person name="Morono Y."/>
            <person name="Uchiyama I."/>
            <person name="Ito T."/>
            <person name="Fujiyama A."/>
            <person name="Inagaki F."/>
            <person name="Takami H."/>
        </authorList>
    </citation>
    <scope>NUCLEOTIDE SEQUENCE</scope>
    <source>
        <strain evidence="10">Expedition CK06-06</strain>
    </source>
</reference>
<organism evidence="10">
    <name type="scientific">marine sediment metagenome</name>
    <dbReference type="NCBI Taxonomy" id="412755"/>
    <lineage>
        <taxon>unclassified sequences</taxon>
        <taxon>metagenomes</taxon>
        <taxon>ecological metagenomes</taxon>
    </lineage>
</organism>
<evidence type="ECO:0000256" key="5">
    <source>
        <dbReference type="ARBA" id="ARBA00022833"/>
    </source>
</evidence>
<evidence type="ECO:0000256" key="8">
    <source>
        <dbReference type="ARBA" id="ARBA00039149"/>
    </source>
</evidence>
<evidence type="ECO:0000256" key="7">
    <source>
        <dbReference type="ARBA" id="ARBA00037993"/>
    </source>
</evidence>
<dbReference type="Pfam" id="PF06508">
    <property type="entry name" value="QueC"/>
    <property type="match status" value="1"/>
</dbReference>
<comment type="catalytic activity">
    <reaction evidence="9">
        <text>7-carboxy-7-carbaguanine + NH4(+) + 2 ATP = 7-cyano-7-carbaguanine + 2 AMP + 2 diphosphate + 2 H(+)</text>
        <dbReference type="Rhea" id="RHEA:27982"/>
        <dbReference type="ChEBI" id="CHEBI:15378"/>
        <dbReference type="ChEBI" id="CHEBI:28938"/>
        <dbReference type="ChEBI" id="CHEBI:30616"/>
        <dbReference type="ChEBI" id="CHEBI:33019"/>
        <dbReference type="ChEBI" id="CHEBI:45075"/>
        <dbReference type="ChEBI" id="CHEBI:61036"/>
        <dbReference type="ChEBI" id="CHEBI:456215"/>
        <dbReference type="EC" id="6.3.4.20"/>
    </reaction>
</comment>
<evidence type="ECO:0000313" key="10">
    <source>
        <dbReference type="EMBL" id="GAG32035.1"/>
    </source>
</evidence>
<dbReference type="GO" id="GO:0005524">
    <property type="term" value="F:ATP binding"/>
    <property type="evidence" value="ECO:0007669"/>
    <property type="project" value="UniProtKB-KW"/>
</dbReference>
<dbReference type="AlphaFoldDB" id="X0WN39"/>
<keyword evidence="4" id="KW-0547">Nucleotide-binding</keyword>
<dbReference type="PANTHER" id="PTHR42914:SF1">
    <property type="entry name" value="7-CYANO-7-DEAZAGUANINE SYNTHASE"/>
    <property type="match status" value="1"/>
</dbReference>
<dbReference type="InterPro" id="IPR014729">
    <property type="entry name" value="Rossmann-like_a/b/a_fold"/>
</dbReference>
<dbReference type="SUPFAM" id="SSF52402">
    <property type="entry name" value="Adenine nucleotide alpha hydrolases-like"/>
    <property type="match status" value="1"/>
</dbReference>
<protein>
    <recommendedName>
        <fullName evidence="8">7-cyano-7-deazaguanine synthase</fullName>
        <ecNumber evidence="8">6.3.4.20</ecNumber>
    </recommendedName>
</protein>
<comment type="pathway">
    <text evidence="1">Purine metabolism; 7-cyano-7-deazaguanine biosynthesis.</text>
</comment>
<evidence type="ECO:0000256" key="1">
    <source>
        <dbReference type="ARBA" id="ARBA00005061"/>
    </source>
</evidence>
<sequence length="191" mass="21131">MNKVIVIYSGGLDSTVLLAQCKQEYDEVIALNFDYGSKHNFAERVAARSICRMLGISLFMYDLPDTCFRAGKGICHREGFLKSDLLKSGGEIPTEEYNAENMKSTVVPFRNGIMLALAAGFAESRGFDMVVIANHTGDHQLYPDCRPGFIKSCRETIHRGTAKRIALRAPFQYLTKADIVKLGFEIGAPLG</sequence>
<dbReference type="Gene3D" id="3.40.50.620">
    <property type="entry name" value="HUPs"/>
    <property type="match status" value="1"/>
</dbReference>
<proteinExistence type="inferred from homology"/>
<dbReference type="EMBL" id="BARS01044057">
    <property type="protein sequence ID" value="GAG32035.1"/>
    <property type="molecule type" value="Genomic_DNA"/>
</dbReference>
<keyword evidence="3" id="KW-0479">Metal-binding</keyword>
<dbReference type="PANTHER" id="PTHR42914">
    <property type="entry name" value="7-CYANO-7-DEAZAGUANINE SYNTHASE"/>
    <property type="match status" value="1"/>
</dbReference>
<keyword evidence="2" id="KW-0436">Ligase</keyword>
<gene>
    <name evidence="10" type="ORF">S01H1_66617</name>
</gene>